<keyword evidence="2" id="KW-1185">Reference proteome</keyword>
<evidence type="ECO:0000313" key="1">
    <source>
        <dbReference type="EMBL" id="KAI7956780.1"/>
    </source>
</evidence>
<name>A0ACC0ENJ0_9BASI</name>
<proteinExistence type="predicted"/>
<sequence>MAESESKAEHEMEHQRLGEQGDLVIDGFRNLISKYSSPAAWRSNRASIEEVMSRLSIDENDLKEKTLDRLQMTLPILKRHLTRLSRTLDPYNSQQETEL</sequence>
<evidence type="ECO:0000313" key="2">
    <source>
        <dbReference type="Proteomes" id="UP001060170"/>
    </source>
</evidence>
<reference evidence="2" key="2">
    <citation type="journal article" date="2018" name="Mol. Plant Microbe Interact.">
        <title>Genome sequence resources for the wheat stripe rust pathogen (Puccinia striiformis f. sp. tritici) and the barley stripe rust pathogen (Puccinia striiformis f. sp. hordei).</title>
        <authorList>
            <person name="Xia C."/>
            <person name="Wang M."/>
            <person name="Yin C."/>
            <person name="Cornejo O.E."/>
            <person name="Hulbert S.H."/>
            <person name="Chen X."/>
        </authorList>
    </citation>
    <scope>NUCLEOTIDE SEQUENCE [LARGE SCALE GENOMIC DNA]</scope>
    <source>
        <strain evidence="2">93-210</strain>
    </source>
</reference>
<accession>A0ACC0ENJ0</accession>
<comment type="caution">
    <text evidence="1">The sequence shown here is derived from an EMBL/GenBank/DDBJ whole genome shotgun (WGS) entry which is preliminary data.</text>
</comment>
<dbReference type="Proteomes" id="UP001060170">
    <property type="component" value="Chromosome 4"/>
</dbReference>
<reference evidence="1 2" key="3">
    <citation type="journal article" date="2022" name="Microbiol. Spectr.">
        <title>Folding features and dynamics of 3D genome architecture in plant fungal pathogens.</title>
        <authorList>
            <person name="Xia C."/>
        </authorList>
    </citation>
    <scope>NUCLEOTIDE SEQUENCE [LARGE SCALE GENOMIC DNA]</scope>
    <source>
        <strain evidence="1 2">93-210</strain>
    </source>
</reference>
<reference evidence="2" key="1">
    <citation type="journal article" date="2018" name="BMC Genomics">
        <title>Genomic insights into host adaptation between the wheat stripe rust pathogen (Puccinia striiformis f. sp. tritici) and the barley stripe rust pathogen (Puccinia striiformis f. sp. hordei).</title>
        <authorList>
            <person name="Xia C."/>
            <person name="Wang M."/>
            <person name="Yin C."/>
            <person name="Cornejo O.E."/>
            <person name="Hulbert S.H."/>
            <person name="Chen X."/>
        </authorList>
    </citation>
    <scope>NUCLEOTIDE SEQUENCE [LARGE SCALE GENOMIC DNA]</scope>
    <source>
        <strain evidence="2">93-210</strain>
    </source>
</reference>
<protein>
    <submittedName>
        <fullName evidence="1">Uncharacterized protein</fullName>
    </submittedName>
</protein>
<gene>
    <name evidence="1" type="ORF">MJO28_003875</name>
</gene>
<dbReference type="EMBL" id="CM045868">
    <property type="protein sequence ID" value="KAI7956780.1"/>
    <property type="molecule type" value="Genomic_DNA"/>
</dbReference>
<organism evidence="1 2">
    <name type="scientific">Puccinia striiformis f. sp. tritici</name>
    <dbReference type="NCBI Taxonomy" id="168172"/>
    <lineage>
        <taxon>Eukaryota</taxon>
        <taxon>Fungi</taxon>
        <taxon>Dikarya</taxon>
        <taxon>Basidiomycota</taxon>
        <taxon>Pucciniomycotina</taxon>
        <taxon>Pucciniomycetes</taxon>
        <taxon>Pucciniales</taxon>
        <taxon>Pucciniaceae</taxon>
        <taxon>Puccinia</taxon>
    </lineage>
</organism>